<feature type="region of interest" description="Disordered" evidence="1">
    <location>
        <begin position="1"/>
        <end position="88"/>
    </location>
</feature>
<name>A0A0F7L4X8_9VIRU</name>
<reference evidence="2" key="2">
    <citation type="submission" date="2015-03" db="EMBL/GenBank/DDBJ databases">
        <authorList>
            <person name="Chow C.-E.T."/>
            <person name="Winget D.M."/>
            <person name="White R.A.III."/>
            <person name="Hallam S.J."/>
            <person name="Suttle C.A."/>
        </authorList>
    </citation>
    <scope>NUCLEOTIDE SEQUENCE</scope>
    <source>
        <strain evidence="2">Anoxic2_1</strain>
    </source>
</reference>
<organism evidence="2">
    <name type="scientific">uncultured marine virus</name>
    <dbReference type="NCBI Taxonomy" id="186617"/>
    <lineage>
        <taxon>Viruses</taxon>
        <taxon>environmental samples</taxon>
    </lineage>
</organism>
<dbReference type="EMBL" id="KR029585">
    <property type="protein sequence ID" value="AKH46582.1"/>
    <property type="molecule type" value="Genomic_DNA"/>
</dbReference>
<feature type="compositionally biased region" description="Basic residues" evidence="1">
    <location>
        <begin position="71"/>
        <end position="88"/>
    </location>
</feature>
<protein>
    <submittedName>
        <fullName evidence="2">Uncharacterized protein</fullName>
    </submittedName>
</protein>
<evidence type="ECO:0000256" key="1">
    <source>
        <dbReference type="SAM" id="MobiDB-lite"/>
    </source>
</evidence>
<proteinExistence type="predicted"/>
<accession>A0A0F7L4X8</accession>
<reference evidence="2" key="1">
    <citation type="journal article" date="2015" name="Front. Microbiol.">
        <title>Combining genomic sequencing methods to explore viral diversity and reveal potential virus-host interactions.</title>
        <authorList>
            <person name="Chow C.E."/>
            <person name="Winget D.M."/>
            <person name="White R.A.III."/>
            <person name="Hallam S.J."/>
            <person name="Suttle C.A."/>
        </authorList>
    </citation>
    <scope>NUCLEOTIDE SEQUENCE</scope>
    <source>
        <strain evidence="2">Anoxic2_1</strain>
    </source>
</reference>
<evidence type="ECO:0000313" key="2">
    <source>
        <dbReference type="EMBL" id="AKH46582.1"/>
    </source>
</evidence>
<sequence>MNSGVVYPRRSSDECSGLRGTARGARRGVYGGGQRRGRGAAPVRGGRQCEGASTRGHGQATARHAREQYSRGRHRRRGGIHRGGRRRR</sequence>